<evidence type="ECO:0000313" key="1">
    <source>
        <dbReference type="EMBL" id="QDU74253.1"/>
    </source>
</evidence>
<dbReference type="PANTHER" id="PTHR38471:SF2">
    <property type="entry name" value="FOUR HELIX BUNDLE PROTEIN"/>
    <property type="match status" value="1"/>
</dbReference>
<sequence>MTFAFEKLVVYQKAIDFADEVCSASENFSRGYGFLVDQLNRAALSISANIAEGNGRFTKADRKHFFIIARGSAQECVPLLELARRRKRIDDERHDQLKEKQEEIAKMLSGLMKGLENREV</sequence>
<organism evidence="1 2">
    <name type="scientific">Bremerella volcania</name>
    <dbReference type="NCBI Taxonomy" id="2527984"/>
    <lineage>
        <taxon>Bacteria</taxon>
        <taxon>Pseudomonadati</taxon>
        <taxon>Planctomycetota</taxon>
        <taxon>Planctomycetia</taxon>
        <taxon>Pirellulales</taxon>
        <taxon>Pirellulaceae</taxon>
        <taxon>Bremerella</taxon>
    </lineage>
</organism>
<name>A0A518C4T7_9BACT</name>
<evidence type="ECO:0008006" key="3">
    <source>
        <dbReference type="Google" id="ProtNLM"/>
    </source>
</evidence>
<accession>A0A518C4T7</accession>
<dbReference type="SUPFAM" id="SSF158446">
    <property type="entry name" value="IVS-encoded protein-like"/>
    <property type="match status" value="1"/>
</dbReference>
<dbReference type="KEGG" id="bvo:Pan97_12600"/>
<dbReference type="NCBIfam" id="TIGR02436">
    <property type="entry name" value="four helix bundle protein"/>
    <property type="match status" value="1"/>
</dbReference>
<dbReference type="Proteomes" id="UP000318626">
    <property type="component" value="Chromosome"/>
</dbReference>
<proteinExistence type="predicted"/>
<dbReference type="Gene3D" id="1.20.1440.60">
    <property type="entry name" value="23S rRNA-intervening sequence"/>
    <property type="match status" value="1"/>
</dbReference>
<evidence type="ECO:0000313" key="2">
    <source>
        <dbReference type="Proteomes" id="UP000318626"/>
    </source>
</evidence>
<dbReference type="InterPro" id="IPR036583">
    <property type="entry name" value="23S_rRNA_IVS_sf"/>
</dbReference>
<dbReference type="Pfam" id="PF05635">
    <property type="entry name" value="23S_rRNA_IVP"/>
    <property type="match status" value="1"/>
</dbReference>
<dbReference type="OrthoDB" id="276165at2"/>
<protein>
    <recommendedName>
        <fullName evidence="3">Four helix bundle protein</fullName>
    </recommendedName>
</protein>
<dbReference type="InterPro" id="IPR012657">
    <property type="entry name" value="23S_rRNA-intervening_sequence"/>
</dbReference>
<dbReference type="CDD" id="cd16377">
    <property type="entry name" value="23S_rRNA_IVP_like"/>
    <property type="match status" value="1"/>
</dbReference>
<dbReference type="EMBL" id="CP036289">
    <property type="protein sequence ID" value="QDU74253.1"/>
    <property type="molecule type" value="Genomic_DNA"/>
</dbReference>
<dbReference type="PANTHER" id="PTHR38471">
    <property type="entry name" value="FOUR HELIX BUNDLE PROTEIN"/>
    <property type="match status" value="1"/>
</dbReference>
<keyword evidence="2" id="KW-1185">Reference proteome</keyword>
<dbReference type="RefSeq" id="WP_144971238.1">
    <property type="nucleotide sequence ID" value="NZ_CP036289.1"/>
</dbReference>
<gene>
    <name evidence="1" type="ORF">Pan97_12600</name>
</gene>
<dbReference type="AlphaFoldDB" id="A0A518C4T7"/>
<reference evidence="2" key="1">
    <citation type="submission" date="2019-02" db="EMBL/GenBank/DDBJ databases">
        <title>Deep-cultivation of Planctomycetes and their phenomic and genomic characterization uncovers novel biology.</title>
        <authorList>
            <person name="Wiegand S."/>
            <person name="Jogler M."/>
            <person name="Boedeker C."/>
            <person name="Pinto D."/>
            <person name="Vollmers J."/>
            <person name="Rivas-Marin E."/>
            <person name="Kohn T."/>
            <person name="Peeters S.H."/>
            <person name="Heuer A."/>
            <person name="Rast P."/>
            <person name="Oberbeckmann S."/>
            <person name="Bunk B."/>
            <person name="Jeske O."/>
            <person name="Meyerdierks A."/>
            <person name="Storesund J.E."/>
            <person name="Kallscheuer N."/>
            <person name="Luecker S."/>
            <person name="Lage O.M."/>
            <person name="Pohl T."/>
            <person name="Merkel B.J."/>
            <person name="Hornburger P."/>
            <person name="Mueller R.-W."/>
            <person name="Bruemmer F."/>
            <person name="Labrenz M."/>
            <person name="Spormann A.M."/>
            <person name="Op den Camp H."/>
            <person name="Overmann J."/>
            <person name="Amann R."/>
            <person name="Jetten M.S.M."/>
            <person name="Mascher T."/>
            <person name="Medema M.H."/>
            <person name="Devos D.P."/>
            <person name="Kaster A.-K."/>
            <person name="Ovreas L."/>
            <person name="Rohde M."/>
            <person name="Galperin M.Y."/>
            <person name="Jogler C."/>
        </authorList>
    </citation>
    <scope>NUCLEOTIDE SEQUENCE [LARGE SCALE GENOMIC DNA]</scope>
    <source>
        <strain evidence="2">Pan97</strain>
    </source>
</reference>